<organism evidence="4">
    <name type="scientific">Oryza nivara</name>
    <name type="common">Indian wild rice</name>
    <name type="synonym">Oryza sativa f. spontanea</name>
    <dbReference type="NCBI Taxonomy" id="4536"/>
    <lineage>
        <taxon>Eukaryota</taxon>
        <taxon>Viridiplantae</taxon>
        <taxon>Streptophyta</taxon>
        <taxon>Embryophyta</taxon>
        <taxon>Tracheophyta</taxon>
        <taxon>Spermatophyta</taxon>
        <taxon>Magnoliopsida</taxon>
        <taxon>Liliopsida</taxon>
        <taxon>Poales</taxon>
        <taxon>Poaceae</taxon>
        <taxon>BOP clade</taxon>
        <taxon>Oryzoideae</taxon>
        <taxon>Oryzeae</taxon>
        <taxon>Oryzinae</taxon>
        <taxon>Oryza</taxon>
    </lineage>
</organism>
<evidence type="ECO:0000256" key="2">
    <source>
        <dbReference type="ARBA" id="ARBA00022679"/>
    </source>
</evidence>
<dbReference type="Gramene" id="ONIVA05G22470.1">
    <property type="protein sequence ID" value="ONIVA05G22470.1"/>
    <property type="gene ID" value="ONIVA05G22470"/>
</dbReference>
<dbReference type="EnsemblPlants" id="ONIVA05G22470.1">
    <property type="protein sequence ID" value="ONIVA05G22470.1"/>
    <property type="gene ID" value="ONIVA05G22470"/>
</dbReference>
<dbReference type="AlphaFoldDB" id="A0A0E0HGG3"/>
<dbReference type="SUPFAM" id="SSF53756">
    <property type="entry name" value="UDP-Glycosyltransferase/glycogen phosphorylase"/>
    <property type="match status" value="1"/>
</dbReference>
<keyword evidence="2 3" id="KW-0808">Transferase</keyword>
<sequence length="158" mass="17063">MWAPPDGWKERVGDRGMVIRGWAPQKAILAHPSVGAFVTQCGWNSVLEAVSAGVPVLTWPMVFEQFVTERLVTKVLEIGERLWPEGAGVRSTKDEEKEVVPAKAVAEAVTKFMEPGGAGEATRCAIKELAVKANAAVAEGGSSHRDLLRLIDDLMQAK</sequence>
<proteinExistence type="inferred from homology"/>
<dbReference type="CDD" id="cd03784">
    <property type="entry name" value="GT1_Gtf-like"/>
    <property type="match status" value="1"/>
</dbReference>
<dbReference type="HOGENOM" id="CLU_001724_1_2_1"/>
<name>A0A0E0HGG3_ORYNI</name>
<reference evidence="4" key="1">
    <citation type="submission" date="2015-04" db="UniProtKB">
        <authorList>
            <consortium name="EnsemblPlants"/>
        </authorList>
    </citation>
    <scope>IDENTIFICATION</scope>
    <source>
        <strain evidence="4">SL10</strain>
    </source>
</reference>
<dbReference type="Proteomes" id="UP000006591">
    <property type="component" value="Chromosome 5"/>
</dbReference>
<reference evidence="4" key="2">
    <citation type="submission" date="2018-04" db="EMBL/GenBank/DDBJ databases">
        <title>OnivRS2 (Oryza nivara Reference Sequence Version 2).</title>
        <authorList>
            <person name="Zhang J."/>
            <person name="Kudrna D."/>
            <person name="Lee S."/>
            <person name="Talag J."/>
            <person name="Rajasekar S."/>
            <person name="Welchert J."/>
            <person name="Hsing Y.-I."/>
            <person name="Wing R.A."/>
        </authorList>
    </citation>
    <scope>NUCLEOTIDE SEQUENCE [LARGE SCALE GENOMIC DNA]</scope>
    <source>
        <strain evidence="4">SL10</strain>
    </source>
</reference>
<evidence type="ECO:0000313" key="4">
    <source>
        <dbReference type="EnsemblPlants" id="ONIVA05G22470.1"/>
    </source>
</evidence>
<comment type="similarity">
    <text evidence="1 3">Belongs to the UDP-glycosyltransferase family.</text>
</comment>
<evidence type="ECO:0000256" key="3">
    <source>
        <dbReference type="RuleBase" id="RU003718"/>
    </source>
</evidence>
<dbReference type="InterPro" id="IPR002213">
    <property type="entry name" value="UDP_glucos_trans"/>
</dbReference>
<dbReference type="Gene3D" id="3.40.50.2000">
    <property type="entry name" value="Glycogen Phosphorylase B"/>
    <property type="match status" value="1"/>
</dbReference>
<protein>
    <submittedName>
        <fullName evidence="4">Uncharacterized protein</fullName>
    </submittedName>
</protein>
<dbReference type="GO" id="GO:0035251">
    <property type="term" value="F:UDP-glucosyltransferase activity"/>
    <property type="evidence" value="ECO:0007669"/>
    <property type="project" value="TreeGrafter"/>
</dbReference>
<dbReference type="PROSITE" id="PS00375">
    <property type="entry name" value="UDPGT"/>
    <property type="match status" value="1"/>
</dbReference>
<dbReference type="eggNOG" id="KOG1192">
    <property type="taxonomic scope" value="Eukaryota"/>
</dbReference>
<evidence type="ECO:0000313" key="5">
    <source>
        <dbReference type="Proteomes" id="UP000006591"/>
    </source>
</evidence>
<dbReference type="Pfam" id="PF00201">
    <property type="entry name" value="UDPGT"/>
    <property type="match status" value="1"/>
</dbReference>
<keyword evidence="5" id="KW-1185">Reference proteome</keyword>
<dbReference type="OMA" id="EEQQMVP"/>
<evidence type="ECO:0000256" key="1">
    <source>
        <dbReference type="ARBA" id="ARBA00009995"/>
    </source>
</evidence>
<keyword evidence="3" id="KW-0328">Glycosyltransferase</keyword>
<dbReference type="InterPro" id="IPR035595">
    <property type="entry name" value="UDP_glycos_trans_CS"/>
</dbReference>
<dbReference type="PANTHER" id="PTHR48047">
    <property type="entry name" value="GLYCOSYLTRANSFERASE"/>
    <property type="match status" value="1"/>
</dbReference>
<dbReference type="STRING" id="4536.A0A0E0HGG3"/>
<accession>A0A0E0HGG3</accession>
<dbReference type="PANTHER" id="PTHR48047:SF19">
    <property type="entry name" value="GLYCOSYLTRANSFERASE"/>
    <property type="match status" value="1"/>
</dbReference>